<dbReference type="PANTHER" id="PTHR37610">
    <property type="entry name" value="CCHC-TYPE DOMAIN-CONTAINING PROTEIN"/>
    <property type="match status" value="1"/>
</dbReference>
<dbReference type="Proteomes" id="UP001454036">
    <property type="component" value="Unassembled WGS sequence"/>
</dbReference>
<protein>
    <recommendedName>
        <fullName evidence="3">Retrotransposon gag domain-containing protein</fullName>
    </recommendedName>
</protein>
<proteinExistence type="predicted"/>
<accession>A0AAV3PPZ2</accession>
<evidence type="ECO:0000313" key="1">
    <source>
        <dbReference type="EMBL" id="GAA0152796.1"/>
    </source>
</evidence>
<sequence length="106" mass="12242">MSRRKFGFITGVVPKPTDDTGMMNWKCVQAMLVQWILNTIDVSLRKTLPYFEEARPSWVVLQKRFDVGNGTRKQQIKEALADCKQSKTMSVAEYFGKLQPLWDELA</sequence>
<reference evidence="1 2" key="1">
    <citation type="submission" date="2024-01" db="EMBL/GenBank/DDBJ databases">
        <title>The complete chloroplast genome sequence of Lithospermum erythrorhizon: insights into the phylogenetic relationship among Boraginaceae species and the maternal lineages of purple gromwells.</title>
        <authorList>
            <person name="Okada T."/>
            <person name="Watanabe K."/>
        </authorList>
    </citation>
    <scope>NUCLEOTIDE SEQUENCE [LARGE SCALE GENOMIC DNA]</scope>
</reference>
<dbReference type="EMBL" id="BAABME010002051">
    <property type="protein sequence ID" value="GAA0152796.1"/>
    <property type="molecule type" value="Genomic_DNA"/>
</dbReference>
<gene>
    <name evidence="1" type="ORF">LIER_11187</name>
</gene>
<organism evidence="1 2">
    <name type="scientific">Lithospermum erythrorhizon</name>
    <name type="common">Purple gromwell</name>
    <name type="synonym">Lithospermum officinale var. erythrorhizon</name>
    <dbReference type="NCBI Taxonomy" id="34254"/>
    <lineage>
        <taxon>Eukaryota</taxon>
        <taxon>Viridiplantae</taxon>
        <taxon>Streptophyta</taxon>
        <taxon>Embryophyta</taxon>
        <taxon>Tracheophyta</taxon>
        <taxon>Spermatophyta</taxon>
        <taxon>Magnoliopsida</taxon>
        <taxon>eudicotyledons</taxon>
        <taxon>Gunneridae</taxon>
        <taxon>Pentapetalae</taxon>
        <taxon>asterids</taxon>
        <taxon>lamiids</taxon>
        <taxon>Boraginales</taxon>
        <taxon>Boraginaceae</taxon>
        <taxon>Boraginoideae</taxon>
        <taxon>Lithospermeae</taxon>
        <taxon>Lithospermum</taxon>
    </lineage>
</organism>
<name>A0AAV3PPZ2_LITER</name>
<dbReference type="AlphaFoldDB" id="A0AAV3PPZ2"/>
<dbReference type="PANTHER" id="PTHR37610:SF101">
    <property type="entry name" value="(RAPE) HYPOTHETICAL PROTEIN"/>
    <property type="match status" value="1"/>
</dbReference>
<comment type="caution">
    <text evidence="1">The sequence shown here is derived from an EMBL/GenBank/DDBJ whole genome shotgun (WGS) entry which is preliminary data.</text>
</comment>
<keyword evidence="2" id="KW-1185">Reference proteome</keyword>
<evidence type="ECO:0008006" key="3">
    <source>
        <dbReference type="Google" id="ProtNLM"/>
    </source>
</evidence>
<evidence type="ECO:0000313" key="2">
    <source>
        <dbReference type="Proteomes" id="UP001454036"/>
    </source>
</evidence>